<proteinExistence type="predicted"/>
<organism evidence="1 2">
    <name type="scientific">Actinomadura violacea</name>
    <dbReference type="NCBI Taxonomy" id="2819934"/>
    <lineage>
        <taxon>Bacteria</taxon>
        <taxon>Bacillati</taxon>
        <taxon>Actinomycetota</taxon>
        <taxon>Actinomycetes</taxon>
        <taxon>Streptosporangiales</taxon>
        <taxon>Thermomonosporaceae</taxon>
        <taxon>Actinomadura</taxon>
    </lineage>
</organism>
<dbReference type="EMBL" id="JAGEPF010000018">
    <property type="protein sequence ID" value="MBO2461521.1"/>
    <property type="molecule type" value="Genomic_DNA"/>
</dbReference>
<reference evidence="1 2" key="1">
    <citation type="submission" date="2021-03" db="EMBL/GenBank/DDBJ databases">
        <title>Actinomadura violae sp. nov., isolated from lichen in Thailand.</title>
        <authorList>
            <person name="Kanchanasin P."/>
            <person name="Saeng-In P."/>
            <person name="Phongsopitanun W."/>
            <person name="Yuki M."/>
            <person name="Kudo T."/>
            <person name="Ohkuma M."/>
            <person name="Tanasupawat S."/>
        </authorList>
    </citation>
    <scope>NUCLEOTIDE SEQUENCE [LARGE SCALE GENOMIC DNA]</scope>
    <source>
        <strain evidence="1 2">LCR2-06</strain>
    </source>
</reference>
<evidence type="ECO:0000313" key="1">
    <source>
        <dbReference type="EMBL" id="MBO2461521.1"/>
    </source>
</evidence>
<dbReference type="Gene3D" id="3.40.50.1000">
    <property type="entry name" value="HAD superfamily/HAD-like"/>
    <property type="match status" value="1"/>
</dbReference>
<accession>A0ABS3RXN1</accession>
<evidence type="ECO:0000313" key="2">
    <source>
        <dbReference type="Proteomes" id="UP000680206"/>
    </source>
</evidence>
<name>A0ABS3RXN1_9ACTN</name>
<gene>
    <name evidence="1" type="ORF">J4709_28455</name>
</gene>
<comment type="caution">
    <text evidence="1">The sequence shown here is derived from an EMBL/GenBank/DDBJ whole genome shotgun (WGS) entry which is preliminary data.</text>
</comment>
<dbReference type="Proteomes" id="UP000680206">
    <property type="component" value="Unassembled WGS sequence"/>
</dbReference>
<dbReference type="InterPro" id="IPR036412">
    <property type="entry name" value="HAD-like_sf"/>
</dbReference>
<dbReference type="SUPFAM" id="SSF56784">
    <property type="entry name" value="HAD-like"/>
    <property type="match status" value="1"/>
</dbReference>
<sequence length="203" mass="22379">MTNHLFRAKGHGGRITHLLVGYDVLTSSCDPLDVATMMRPVCRYAAATLRQLHETGGVTLAVVADTMPDRDIRPALDVRGIGALFGDRIYQTSSRKRRHPDPQLFPMLYRDILADLQVRPEHLVMCGSDIEHSILPAARGRIRTVYVGWQSLPEEPQVIVTRIPHFEKLPALLTGEHTGADAPELATRGTRELGAARAEGCDA</sequence>
<keyword evidence="2" id="KW-1185">Reference proteome</keyword>
<protein>
    <submittedName>
        <fullName evidence="1">Uncharacterized protein</fullName>
    </submittedName>
</protein>
<dbReference type="InterPro" id="IPR023214">
    <property type="entry name" value="HAD_sf"/>
</dbReference>
<dbReference type="RefSeq" id="WP_208244880.1">
    <property type="nucleotide sequence ID" value="NZ_JAGEPF010000018.1"/>
</dbReference>